<dbReference type="Pfam" id="PF16867">
    <property type="entry name" value="DMSP_lyase"/>
    <property type="match status" value="1"/>
</dbReference>
<dbReference type="InterPro" id="IPR031723">
    <property type="entry name" value="DMSP_lyase"/>
</dbReference>
<dbReference type="InterPro" id="IPR014710">
    <property type="entry name" value="RmlC-like_jellyroll"/>
</dbReference>
<dbReference type="GO" id="GO:0016829">
    <property type="term" value="F:lyase activity"/>
    <property type="evidence" value="ECO:0007669"/>
    <property type="project" value="UniProtKB-KW"/>
</dbReference>
<keyword evidence="1" id="KW-0456">Lyase</keyword>
<evidence type="ECO:0000313" key="2">
    <source>
        <dbReference type="Proteomes" id="UP001623232"/>
    </source>
</evidence>
<gene>
    <name evidence="1" type="ORF">QEZ52_16345</name>
</gene>
<dbReference type="CDD" id="cd20282">
    <property type="entry name" value="cupin_DddQ"/>
    <property type="match status" value="1"/>
</dbReference>
<dbReference type="RefSeq" id="WP_406645529.1">
    <property type="nucleotide sequence ID" value="NZ_CP123584.1"/>
</dbReference>
<evidence type="ECO:0000313" key="1">
    <source>
        <dbReference type="EMBL" id="WZK88160.1"/>
    </source>
</evidence>
<dbReference type="SUPFAM" id="SSF51182">
    <property type="entry name" value="RmlC-like cupins"/>
    <property type="match status" value="1"/>
</dbReference>
<dbReference type="InterPro" id="IPR011051">
    <property type="entry name" value="RmlC_Cupin_sf"/>
</dbReference>
<protein>
    <submittedName>
        <fullName evidence="1">Dimethylsulfonioproprionate lyase family protein</fullName>
    </submittedName>
</protein>
<organism evidence="1 2">
    <name type="scientific">Aliisedimentitalea scapharcae</name>
    <dbReference type="NCBI Taxonomy" id="1524259"/>
    <lineage>
        <taxon>Bacteria</taxon>
        <taxon>Pseudomonadati</taxon>
        <taxon>Pseudomonadota</taxon>
        <taxon>Alphaproteobacteria</taxon>
        <taxon>Rhodobacterales</taxon>
        <taxon>Roseobacteraceae</taxon>
        <taxon>Aliisedimentitalea</taxon>
    </lineage>
</organism>
<accession>A0ABZ2XPY7</accession>
<dbReference type="Proteomes" id="UP001623232">
    <property type="component" value="Chromosome"/>
</dbReference>
<dbReference type="Gene3D" id="2.60.120.10">
    <property type="entry name" value="Jelly Rolls"/>
    <property type="match status" value="1"/>
</dbReference>
<name>A0ABZ2XPY7_9RHOB</name>
<reference evidence="1 2" key="1">
    <citation type="submission" date="2023-04" db="EMBL/GenBank/DDBJ databases">
        <title>Complete genome sequence of Alisedimentitalea scapharcae.</title>
        <authorList>
            <person name="Rong J.-C."/>
            <person name="Yi M.-L."/>
            <person name="Zhao Q."/>
        </authorList>
    </citation>
    <scope>NUCLEOTIDE SEQUENCE [LARGE SCALE GENOMIC DNA]</scope>
    <source>
        <strain evidence="1 2">KCTC 42119</strain>
    </source>
</reference>
<sequence>MSDLSLPTQLLHNLTTLARHHVGKLDWFADRMQDLPRIATQPHALPVCRLLPASAGAASDQTRDTVAALISAAPGLCWQQSYSEADGFSRDWLDNYGWVNLVSPEGMFHSDTIRVSIGYWGAGQHYDEHSHAPEEFYLILAGRARFHSKGRGSVDAGPGDIIHHLPHQKHAIDMVPGPLLAAAFWRGTDLLRKSDLGTR</sequence>
<dbReference type="EMBL" id="CP123584">
    <property type="protein sequence ID" value="WZK88160.1"/>
    <property type="molecule type" value="Genomic_DNA"/>
</dbReference>
<proteinExistence type="predicted"/>
<keyword evidence="2" id="KW-1185">Reference proteome</keyword>